<feature type="transmembrane region" description="Helical" evidence="2">
    <location>
        <begin position="236"/>
        <end position="258"/>
    </location>
</feature>
<feature type="transmembrane region" description="Helical" evidence="2">
    <location>
        <begin position="172"/>
        <end position="194"/>
    </location>
</feature>
<dbReference type="PANTHER" id="PTHR35041:SF3">
    <property type="entry name" value="FORMYLMETHIONINE DEFORMYLASE-LIKE PROTEIN"/>
    <property type="match status" value="1"/>
</dbReference>
<feature type="region of interest" description="Disordered" evidence="1">
    <location>
        <begin position="69"/>
        <end position="90"/>
    </location>
</feature>
<dbReference type="AlphaFoldDB" id="A0A6G1K8I3"/>
<feature type="compositionally biased region" description="Polar residues" evidence="1">
    <location>
        <begin position="1"/>
        <end position="13"/>
    </location>
</feature>
<proteinExistence type="predicted"/>
<feature type="transmembrane region" description="Helical" evidence="2">
    <location>
        <begin position="131"/>
        <end position="152"/>
    </location>
</feature>
<keyword evidence="2" id="KW-0812">Transmembrane</keyword>
<sequence length="741" mass="82664">MASHAPSLSSRSVSPVDDDADRPYDPFLSPLDPIETSDFLQTSMDARGRYNFQKAPSVKSLKALPSGYTAASQDDGPILSESPITGRTARLGGGGNASIYSMSSLSHHKTMDADTQALVDKRVGEIAQWNIHWITPASIVALFVAGLMTALAHHFFYVHLNGRPANNQLLMIRYGTALAFFVKSTLAGCVIMCYRQRIWHTFRTKAMTMAAIDGLFSATEDPTQFWNWEMIWNGKLATVMAASSWLIPIASIFSPAALTSESREMLGPNNCTVASFNFGHESLYDFRNISSFPGASLVFYNTTDTKGQEDDFFDYYDQPSKNARRLTVTAAYLRKPATWPQASNASCGAGYNCTYTIDLEAPGYKCEDPSPTDVPAFNLSVLAPEGENVYYSNVDVGDYLFPQIETGPDGTPVDGPPYNDSLGVFSSEPVLWIGYSLNTSTPYDPEKEKEKYETWGNVHEPKIFKCVLHYTKYKFEMKYEEALQSTRLKSREFISPLIDNDSVSPRTDKAKYKLTAAYHAMGALLRNFMRGNIFFKADSRYFVTKSDLSETRLMDPATSYPIMNLMEEVQSFYEDMLLTLLSEPYLVVADKEDVICERTRRDNVYVYHAGGLWIGYAIAVAVALASILVGAWSIFQNGVSSDIQFSRIMVTTRNPTLDRLSVGACLGGDPFPKELTKTKLRFGVLLEEIPSEVEHICFGAAGEVKEIVKHGTYAGLREWRKNTDEEMGSAEEKENLMKKRR</sequence>
<dbReference type="PANTHER" id="PTHR35041">
    <property type="entry name" value="MEDIATOR OF RNA POLYMERASE II TRANSCRIPTION SUBUNIT 1"/>
    <property type="match status" value="1"/>
</dbReference>
<accession>A0A6G1K8I3</accession>
<dbReference type="EMBL" id="MU005771">
    <property type="protein sequence ID" value="KAF2708845.1"/>
    <property type="molecule type" value="Genomic_DNA"/>
</dbReference>
<keyword evidence="4" id="KW-1185">Reference proteome</keyword>
<evidence type="ECO:0008006" key="5">
    <source>
        <dbReference type="Google" id="ProtNLM"/>
    </source>
</evidence>
<feature type="transmembrane region" description="Helical" evidence="2">
    <location>
        <begin position="613"/>
        <end position="635"/>
    </location>
</feature>
<gene>
    <name evidence="3" type="ORF">K504DRAFT_477276</name>
</gene>
<feature type="region of interest" description="Disordered" evidence="1">
    <location>
        <begin position="1"/>
        <end position="33"/>
    </location>
</feature>
<reference evidence="3" key="1">
    <citation type="journal article" date="2020" name="Stud. Mycol.">
        <title>101 Dothideomycetes genomes: a test case for predicting lifestyles and emergence of pathogens.</title>
        <authorList>
            <person name="Haridas S."/>
            <person name="Albert R."/>
            <person name="Binder M."/>
            <person name="Bloem J."/>
            <person name="Labutti K."/>
            <person name="Salamov A."/>
            <person name="Andreopoulos B."/>
            <person name="Baker S."/>
            <person name="Barry K."/>
            <person name="Bills G."/>
            <person name="Bluhm B."/>
            <person name="Cannon C."/>
            <person name="Castanera R."/>
            <person name="Culley D."/>
            <person name="Daum C."/>
            <person name="Ezra D."/>
            <person name="Gonzalez J."/>
            <person name="Henrissat B."/>
            <person name="Kuo A."/>
            <person name="Liang C."/>
            <person name="Lipzen A."/>
            <person name="Lutzoni F."/>
            <person name="Magnuson J."/>
            <person name="Mondo S."/>
            <person name="Nolan M."/>
            <person name="Ohm R."/>
            <person name="Pangilinan J."/>
            <person name="Park H.-J."/>
            <person name="Ramirez L."/>
            <person name="Alfaro M."/>
            <person name="Sun H."/>
            <person name="Tritt A."/>
            <person name="Yoshinaga Y."/>
            <person name="Zwiers L.-H."/>
            <person name="Turgeon B."/>
            <person name="Goodwin S."/>
            <person name="Spatafora J."/>
            <person name="Crous P."/>
            <person name="Grigoriev I."/>
        </authorList>
    </citation>
    <scope>NUCLEOTIDE SEQUENCE</scope>
    <source>
        <strain evidence="3">CBS 279.74</strain>
    </source>
</reference>
<evidence type="ECO:0000256" key="1">
    <source>
        <dbReference type="SAM" id="MobiDB-lite"/>
    </source>
</evidence>
<name>A0A6G1K8I3_9PLEO</name>
<protein>
    <recommendedName>
        <fullName evidence="5">Formylmethionine deformylase-like protein</fullName>
    </recommendedName>
</protein>
<dbReference type="OrthoDB" id="5340195at2759"/>
<dbReference type="Proteomes" id="UP000799428">
    <property type="component" value="Unassembled WGS sequence"/>
</dbReference>
<evidence type="ECO:0000256" key="2">
    <source>
        <dbReference type="SAM" id="Phobius"/>
    </source>
</evidence>
<keyword evidence="2" id="KW-1133">Transmembrane helix</keyword>
<keyword evidence="2" id="KW-0472">Membrane</keyword>
<organism evidence="3 4">
    <name type="scientific">Pleomassaria siparia CBS 279.74</name>
    <dbReference type="NCBI Taxonomy" id="1314801"/>
    <lineage>
        <taxon>Eukaryota</taxon>
        <taxon>Fungi</taxon>
        <taxon>Dikarya</taxon>
        <taxon>Ascomycota</taxon>
        <taxon>Pezizomycotina</taxon>
        <taxon>Dothideomycetes</taxon>
        <taxon>Pleosporomycetidae</taxon>
        <taxon>Pleosporales</taxon>
        <taxon>Pleomassariaceae</taxon>
        <taxon>Pleomassaria</taxon>
    </lineage>
</organism>
<evidence type="ECO:0000313" key="3">
    <source>
        <dbReference type="EMBL" id="KAF2708845.1"/>
    </source>
</evidence>
<evidence type="ECO:0000313" key="4">
    <source>
        <dbReference type="Proteomes" id="UP000799428"/>
    </source>
</evidence>